<dbReference type="RefSeq" id="WP_113289452.1">
    <property type="nucleotide sequence ID" value="NZ_QNTQ01000008.1"/>
</dbReference>
<organism evidence="2 3">
    <name type="scientific">Rhodosalinus halophilus</name>
    <dbReference type="NCBI Taxonomy" id="2259333"/>
    <lineage>
        <taxon>Bacteria</taxon>
        <taxon>Pseudomonadati</taxon>
        <taxon>Pseudomonadota</taxon>
        <taxon>Alphaproteobacteria</taxon>
        <taxon>Rhodobacterales</taxon>
        <taxon>Paracoccaceae</taxon>
        <taxon>Rhodosalinus</taxon>
    </lineage>
</organism>
<sequence>MPVALPLPSDPAESGAGLPPIHALLDGAAGPVTLQSLRPGATLAMTHGEAARVLWLGRRRMTASRLAAVPELAPVLIRRGALGAAGPERDLLLSPEHRVVYSDRRARAWFGAAELPVAAVQLTFLPGVEQIAPCDVLYVHAILDRPGAMRLNGCRIDGAVMRDTAMADPANPRRQELLRLFPELVTLRGCLSGSALPATAAG</sequence>
<protein>
    <recommendedName>
        <fullName evidence="1">Hedgehog/Intein (Hint) domain-containing protein</fullName>
    </recommendedName>
</protein>
<keyword evidence="3" id="KW-1185">Reference proteome</keyword>
<evidence type="ECO:0000259" key="1">
    <source>
        <dbReference type="Pfam" id="PF13403"/>
    </source>
</evidence>
<dbReference type="Pfam" id="PF13403">
    <property type="entry name" value="Hint_2"/>
    <property type="match status" value="1"/>
</dbReference>
<dbReference type="OrthoDB" id="6305173at2"/>
<accession>A0A365UA55</accession>
<comment type="caution">
    <text evidence="2">The sequence shown here is derived from an EMBL/GenBank/DDBJ whole genome shotgun (WGS) entry which is preliminary data.</text>
</comment>
<proteinExistence type="predicted"/>
<evidence type="ECO:0000313" key="2">
    <source>
        <dbReference type="EMBL" id="RBI85124.1"/>
    </source>
</evidence>
<reference evidence="2 3" key="1">
    <citation type="submission" date="2018-07" db="EMBL/GenBank/DDBJ databases">
        <title>Rhodosalinus sp. strain E84T genomic sequence and assembly.</title>
        <authorList>
            <person name="Liu Z.-W."/>
            <person name="Lu D.-C."/>
        </authorList>
    </citation>
    <scope>NUCLEOTIDE SEQUENCE [LARGE SCALE GENOMIC DNA]</scope>
    <source>
        <strain evidence="2 3">E84</strain>
    </source>
</reference>
<dbReference type="EMBL" id="QNTQ01000008">
    <property type="protein sequence ID" value="RBI85124.1"/>
    <property type="molecule type" value="Genomic_DNA"/>
</dbReference>
<name>A0A365UA55_9RHOB</name>
<feature type="domain" description="Hedgehog/Intein (Hint)" evidence="1">
    <location>
        <begin position="24"/>
        <end position="156"/>
    </location>
</feature>
<dbReference type="AlphaFoldDB" id="A0A365UA55"/>
<gene>
    <name evidence="2" type="ORF">DRV85_10755</name>
</gene>
<dbReference type="InterPro" id="IPR028992">
    <property type="entry name" value="Hedgehog/Intein_dom"/>
</dbReference>
<dbReference type="Proteomes" id="UP000253370">
    <property type="component" value="Unassembled WGS sequence"/>
</dbReference>
<evidence type="ECO:0000313" key="3">
    <source>
        <dbReference type="Proteomes" id="UP000253370"/>
    </source>
</evidence>